<dbReference type="InterPro" id="IPR020422">
    <property type="entry name" value="TYR_PHOSPHATASE_DUAL_dom"/>
</dbReference>
<keyword evidence="3" id="KW-0904">Protein phosphatase</keyword>
<dbReference type="CDD" id="cd14498">
    <property type="entry name" value="DSP"/>
    <property type="match status" value="1"/>
</dbReference>
<evidence type="ECO:0008006" key="7">
    <source>
        <dbReference type="Google" id="ProtNLM"/>
    </source>
</evidence>
<organism evidence="6">
    <name type="scientific">viral metagenome</name>
    <dbReference type="NCBI Taxonomy" id="1070528"/>
    <lineage>
        <taxon>unclassified sequences</taxon>
        <taxon>metagenomes</taxon>
        <taxon>organismal metagenomes</taxon>
    </lineage>
</organism>
<reference evidence="6" key="1">
    <citation type="journal article" date="2020" name="Nature">
        <title>Giant virus diversity and host interactions through global metagenomics.</title>
        <authorList>
            <person name="Schulz F."/>
            <person name="Roux S."/>
            <person name="Paez-Espino D."/>
            <person name="Jungbluth S."/>
            <person name="Walsh D.A."/>
            <person name="Denef V.J."/>
            <person name="McMahon K.D."/>
            <person name="Konstantinidis K.T."/>
            <person name="Eloe-Fadrosh E.A."/>
            <person name="Kyrpides N.C."/>
            <person name="Woyke T."/>
        </authorList>
    </citation>
    <scope>NUCLEOTIDE SEQUENCE</scope>
    <source>
        <strain evidence="6">GVMAG-M-3300023184-101</strain>
    </source>
</reference>
<protein>
    <recommendedName>
        <fullName evidence="7">Tyrosine specific protein phosphatases domain-containing protein</fullName>
    </recommendedName>
</protein>
<dbReference type="PANTHER" id="PTHR45961:SF6">
    <property type="entry name" value="IP21249P"/>
    <property type="match status" value="1"/>
</dbReference>
<feature type="domain" description="Tyrosine specific protein phosphatases" evidence="5">
    <location>
        <begin position="78"/>
        <end position="132"/>
    </location>
</feature>
<dbReference type="InterPro" id="IPR000387">
    <property type="entry name" value="Tyr_Pase_dom"/>
</dbReference>
<feature type="domain" description="Tyrosine-protein phosphatase" evidence="4">
    <location>
        <begin position="14"/>
        <end position="155"/>
    </location>
</feature>
<comment type="similarity">
    <text evidence="1">Belongs to the protein-tyrosine phosphatase family. Non-receptor class dual specificity subfamily.</text>
</comment>
<dbReference type="PANTHER" id="PTHR45961">
    <property type="entry name" value="IP21249P"/>
    <property type="match status" value="1"/>
</dbReference>
<dbReference type="SMART" id="SM00195">
    <property type="entry name" value="DSPc"/>
    <property type="match status" value="1"/>
</dbReference>
<evidence type="ECO:0000313" key="6">
    <source>
        <dbReference type="EMBL" id="QHT79705.1"/>
    </source>
</evidence>
<dbReference type="GO" id="GO:0004721">
    <property type="term" value="F:phosphoprotein phosphatase activity"/>
    <property type="evidence" value="ECO:0007669"/>
    <property type="project" value="UniProtKB-KW"/>
</dbReference>
<dbReference type="InterPro" id="IPR000340">
    <property type="entry name" value="Dual-sp_phosphatase_cat-dom"/>
</dbReference>
<dbReference type="InterPro" id="IPR052103">
    <property type="entry name" value="Dual_spec_Phospatases"/>
</dbReference>
<name>A0A6C0HHR8_9ZZZZ</name>
<keyword evidence="2" id="KW-0378">Hydrolase</keyword>
<dbReference type="Gene3D" id="3.90.190.10">
    <property type="entry name" value="Protein tyrosine phosphatase superfamily"/>
    <property type="match status" value="1"/>
</dbReference>
<sequence length="155" mass="18015">MYNFKIYNRDKMMNYNEIVENLFIGNEESSQLYADKFALIVNCSKNIPFSNKCKKGIRIPINDDPIEINALLNYMKNTTILEQIHSSRTNKQPVLVHCFAGMQRSCAVVACYIMKYYKGTPLEAMNFIKSKRKEAFFGGANFMKTLDMFYQALQK</sequence>
<evidence type="ECO:0000256" key="2">
    <source>
        <dbReference type="ARBA" id="ARBA00022801"/>
    </source>
</evidence>
<evidence type="ECO:0000259" key="4">
    <source>
        <dbReference type="PROSITE" id="PS50054"/>
    </source>
</evidence>
<dbReference type="EMBL" id="MN739952">
    <property type="protein sequence ID" value="QHT79705.1"/>
    <property type="molecule type" value="Genomic_DNA"/>
</dbReference>
<evidence type="ECO:0000256" key="3">
    <source>
        <dbReference type="ARBA" id="ARBA00022912"/>
    </source>
</evidence>
<dbReference type="SUPFAM" id="SSF52799">
    <property type="entry name" value="(Phosphotyrosine protein) phosphatases II"/>
    <property type="match status" value="1"/>
</dbReference>
<evidence type="ECO:0000259" key="5">
    <source>
        <dbReference type="PROSITE" id="PS50056"/>
    </source>
</evidence>
<dbReference type="PROSITE" id="PS50056">
    <property type="entry name" value="TYR_PHOSPHATASE_2"/>
    <property type="match status" value="1"/>
</dbReference>
<dbReference type="InterPro" id="IPR029021">
    <property type="entry name" value="Prot-tyrosine_phosphatase-like"/>
</dbReference>
<dbReference type="PROSITE" id="PS50054">
    <property type="entry name" value="TYR_PHOSPHATASE_DUAL"/>
    <property type="match status" value="1"/>
</dbReference>
<accession>A0A6C0HHR8</accession>
<dbReference type="AlphaFoldDB" id="A0A6C0HHR8"/>
<proteinExistence type="inferred from homology"/>
<evidence type="ECO:0000256" key="1">
    <source>
        <dbReference type="ARBA" id="ARBA00008601"/>
    </source>
</evidence>
<dbReference type="Pfam" id="PF00782">
    <property type="entry name" value="DSPc"/>
    <property type="match status" value="1"/>
</dbReference>